<dbReference type="OrthoDB" id="3405699at2"/>
<feature type="transmembrane region" description="Helical" evidence="1">
    <location>
        <begin position="103"/>
        <end position="120"/>
    </location>
</feature>
<name>A0A418MU04_9ACTN</name>
<dbReference type="Proteomes" id="UP000283832">
    <property type="component" value="Unassembled WGS sequence"/>
</dbReference>
<keyword evidence="4" id="KW-1185">Reference proteome</keyword>
<gene>
    <name evidence="3" type="ORF">D2L64_15455</name>
</gene>
<feature type="domain" description="DUF7144" evidence="2">
    <location>
        <begin position="11"/>
        <end position="123"/>
    </location>
</feature>
<protein>
    <recommendedName>
        <fullName evidence="2">DUF7144 domain-containing protein</fullName>
    </recommendedName>
</protein>
<keyword evidence="1" id="KW-1133">Transmembrane helix</keyword>
<proteinExistence type="predicted"/>
<dbReference type="InterPro" id="IPR055568">
    <property type="entry name" value="DUF7144"/>
</dbReference>
<organism evidence="3 4">
    <name type="scientific">Micromonospora radicis</name>
    <dbReference type="NCBI Taxonomy" id="1894971"/>
    <lineage>
        <taxon>Bacteria</taxon>
        <taxon>Bacillati</taxon>
        <taxon>Actinomycetota</taxon>
        <taxon>Actinomycetes</taxon>
        <taxon>Micromonosporales</taxon>
        <taxon>Micromonosporaceae</taxon>
        <taxon>Micromonospora</taxon>
    </lineage>
</organism>
<feature type="transmembrane region" description="Helical" evidence="1">
    <location>
        <begin position="51"/>
        <end position="72"/>
    </location>
</feature>
<evidence type="ECO:0000256" key="1">
    <source>
        <dbReference type="SAM" id="Phobius"/>
    </source>
</evidence>
<dbReference type="AlphaFoldDB" id="A0A418MU04"/>
<dbReference type="EMBL" id="QXEC01000013">
    <property type="protein sequence ID" value="RIV37622.1"/>
    <property type="molecule type" value="Genomic_DNA"/>
</dbReference>
<sequence length="133" mass="13922">MTGGADRDRGLLLAGVLLGAAGIFDAVAGIGDLTAPRYVSVGAGVVQQHPITGWAWLHLVVGGFTTLAAALLPLRRRWSAGLALVAVVAFVAVHLFFLAYHPIQTVISLGLALAAARLVVRQRRAPPGIERAW</sequence>
<evidence type="ECO:0000313" key="3">
    <source>
        <dbReference type="EMBL" id="RIV37622.1"/>
    </source>
</evidence>
<feature type="transmembrane region" description="Helical" evidence="1">
    <location>
        <begin position="12"/>
        <end position="31"/>
    </location>
</feature>
<dbReference type="RefSeq" id="WP_119577116.1">
    <property type="nucleotide sequence ID" value="NZ_QXEC01000013.1"/>
</dbReference>
<comment type="caution">
    <text evidence="3">The sequence shown here is derived from an EMBL/GenBank/DDBJ whole genome shotgun (WGS) entry which is preliminary data.</text>
</comment>
<keyword evidence="1" id="KW-0812">Transmembrane</keyword>
<evidence type="ECO:0000313" key="4">
    <source>
        <dbReference type="Proteomes" id="UP000283832"/>
    </source>
</evidence>
<reference evidence="3 4" key="1">
    <citation type="submission" date="2018-08" db="EMBL/GenBank/DDBJ databases">
        <title>Jishengella sp. nov., isolated from a root of Azadirachta indica A. Juss. var. siamensis Valenton.</title>
        <authorList>
            <person name="Kuncharoen N."/>
            <person name="Tanasupawat S."/>
            <person name="Kudo T."/>
            <person name="Ohkuma M."/>
        </authorList>
    </citation>
    <scope>NUCLEOTIDE SEQUENCE [LARGE SCALE GENOMIC DNA]</scope>
    <source>
        <strain evidence="3 4">AZ1-13</strain>
    </source>
</reference>
<accession>A0A418MU04</accession>
<feature type="transmembrane region" description="Helical" evidence="1">
    <location>
        <begin position="79"/>
        <end position="97"/>
    </location>
</feature>
<keyword evidence="1" id="KW-0472">Membrane</keyword>
<dbReference type="Pfam" id="PF23636">
    <property type="entry name" value="DUF7144"/>
    <property type="match status" value="1"/>
</dbReference>
<evidence type="ECO:0000259" key="2">
    <source>
        <dbReference type="Pfam" id="PF23636"/>
    </source>
</evidence>